<dbReference type="Proteomes" id="UP000070544">
    <property type="component" value="Unassembled WGS sequence"/>
</dbReference>
<reference evidence="1 2" key="1">
    <citation type="journal article" date="2015" name="Genome Biol. Evol.">
        <title>Phylogenomic analyses indicate that early fungi evolved digesting cell walls of algal ancestors of land plants.</title>
        <authorList>
            <person name="Chang Y."/>
            <person name="Wang S."/>
            <person name="Sekimoto S."/>
            <person name="Aerts A.L."/>
            <person name="Choi C."/>
            <person name="Clum A."/>
            <person name="LaButti K.M."/>
            <person name="Lindquist E.A."/>
            <person name="Yee Ngan C."/>
            <person name="Ohm R.A."/>
            <person name="Salamov A.A."/>
            <person name="Grigoriev I.V."/>
            <person name="Spatafora J.W."/>
            <person name="Berbee M.L."/>
        </authorList>
    </citation>
    <scope>NUCLEOTIDE SEQUENCE [LARGE SCALE GENOMIC DNA]</scope>
    <source>
        <strain evidence="1 2">JEL478</strain>
    </source>
</reference>
<proteinExistence type="predicted"/>
<dbReference type="OrthoDB" id="425354at2759"/>
<protein>
    <recommendedName>
        <fullName evidence="3">DUF1579 domain-containing protein</fullName>
    </recommendedName>
</protein>
<dbReference type="EMBL" id="KQ965748">
    <property type="protein sequence ID" value="KXS17269.1"/>
    <property type="molecule type" value="Genomic_DNA"/>
</dbReference>
<gene>
    <name evidence="1" type="ORF">M427DRAFT_54925</name>
</gene>
<keyword evidence="2" id="KW-1185">Reference proteome</keyword>
<name>A0A139AKH1_GONPJ</name>
<evidence type="ECO:0000313" key="1">
    <source>
        <dbReference type="EMBL" id="KXS17269.1"/>
    </source>
</evidence>
<evidence type="ECO:0008006" key="3">
    <source>
        <dbReference type="Google" id="ProtNLM"/>
    </source>
</evidence>
<dbReference type="AlphaFoldDB" id="A0A139AKH1"/>
<sequence length="155" mass="17920">MADTFTTFNGTWLSTKSEDWAVVEEILGVQGISWMLRKALRLVTPQIQMRVYDKDGALFLEVKRPGITGQVTVNWLLDGTPVSWEEGFKQRLSFTRVGDRIEVNTTSDPAGQWSNQAVWTVETEDGEKYHYRRSVFKYGEKELQWVSRYKYVISG</sequence>
<accession>A0A139AKH1</accession>
<organism evidence="1 2">
    <name type="scientific">Gonapodya prolifera (strain JEL478)</name>
    <name type="common">Monoblepharis prolifera</name>
    <dbReference type="NCBI Taxonomy" id="1344416"/>
    <lineage>
        <taxon>Eukaryota</taxon>
        <taxon>Fungi</taxon>
        <taxon>Fungi incertae sedis</taxon>
        <taxon>Chytridiomycota</taxon>
        <taxon>Chytridiomycota incertae sedis</taxon>
        <taxon>Monoblepharidomycetes</taxon>
        <taxon>Monoblepharidales</taxon>
        <taxon>Gonapodyaceae</taxon>
        <taxon>Gonapodya</taxon>
    </lineage>
</organism>
<evidence type="ECO:0000313" key="2">
    <source>
        <dbReference type="Proteomes" id="UP000070544"/>
    </source>
</evidence>